<feature type="compositionally biased region" description="Basic and acidic residues" evidence="1">
    <location>
        <begin position="81"/>
        <end position="91"/>
    </location>
</feature>
<keyword evidence="3" id="KW-1185">Reference proteome</keyword>
<gene>
    <name evidence="2" type="ORF">CCAX7_25170</name>
</gene>
<organism evidence="2 3">
    <name type="scientific">Capsulimonas corticalis</name>
    <dbReference type="NCBI Taxonomy" id="2219043"/>
    <lineage>
        <taxon>Bacteria</taxon>
        <taxon>Bacillati</taxon>
        <taxon>Armatimonadota</taxon>
        <taxon>Armatimonadia</taxon>
        <taxon>Capsulimonadales</taxon>
        <taxon>Capsulimonadaceae</taxon>
        <taxon>Capsulimonas</taxon>
    </lineage>
</organism>
<feature type="compositionally biased region" description="Basic residues" evidence="1">
    <location>
        <begin position="121"/>
        <end position="139"/>
    </location>
</feature>
<evidence type="ECO:0000313" key="2">
    <source>
        <dbReference type="EMBL" id="BDI30466.1"/>
    </source>
</evidence>
<reference evidence="2 3" key="1">
    <citation type="journal article" date="2019" name="Int. J. Syst. Evol. Microbiol.">
        <title>Capsulimonas corticalis gen. nov., sp. nov., an aerobic capsulated bacterium, of a novel bacterial order, Capsulimonadales ord. nov., of the class Armatimonadia of the phylum Armatimonadetes.</title>
        <authorList>
            <person name="Li J."/>
            <person name="Kudo C."/>
            <person name="Tonouchi A."/>
        </authorList>
    </citation>
    <scope>NUCLEOTIDE SEQUENCE [LARGE SCALE GENOMIC DNA]</scope>
    <source>
        <strain evidence="2 3">AX-7</strain>
    </source>
</reference>
<proteinExistence type="predicted"/>
<protein>
    <submittedName>
        <fullName evidence="2">Uncharacterized protein</fullName>
    </submittedName>
</protein>
<dbReference type="Proteomes" id="UP000287394">
    <property type="component" value="Chromosome"/>
</dbReference>
<accession>A0A402CVP6</accession>
<feature type="region of interest" description="Disordered" evidence="1">
    <location>
        <begin position="70"/>
        <end position="171"/>
    </location>
</feature>
<sequence>MDRPFNLWDYGQRRSDIHPQLLSRGKVHGKGRKHVVETRQTCPRHPRMRWLQIGARYLPSWRKRKQCVKRPTPLRDGFSAGERDGTADRRPAIRGPRNGGVFPFNAGPLPPGAPQDENPRGRFHQHRSVHRARGGRKGAGHVADAKGRQHMPIVQRQGRFGQTKRRQWEDR</sequence>
<evidence type="ECO:0000313" key="3">
    <source>
        <dbReference type="Proteomes" id="UP000287394"/>
    </source>
</evidence>
<dbReference type="AlphaFoldDB" id="A0A402CVP6"/>
<dbReference type="EMBL" id="AP025739">
    <property type="protein sequence ID" value="BDI30466.1"/>
    <property type="molecule type" value="Genomic_DNA"/>
</dbReference>
<evidence type="ECO:0000256" key="1">
    <source>
        <dbReference type="SAM" id="MobiDB-lite"/>
    </source>
</evidence>
<name>A0A402CVP6_9BACT</name>
<dbReference type="KEGG" id="ccot:CCAX7_25170"/>